<dbReference type="KEGG" id="ccac:CcaHIS019_0105890"/>
<protein>
    <submittedName>
        <fullName evidence="1">Uncharacterized protein</fullName>
    </submittedName>
</protein>
<dbReference type="RefSeq" id="XP_060453137.1">
    <property type="nucleotide sequence ID" value="XM_060601999.1"/>
</dbReference>
<sequence length="91" mass="9663">MGLAISKRRRRHRVTRIVSPGVDPDALRARLAPLERNTPSPTAGYPGLDAYPNILASISEHADARTLVAMGQVSHAARDAALTAGATRVPN</sequence>
<dbReference type="GeneID" id="85491742"/>
<evidence type="ECO:0000313" key="1">
    <source>
        <dbReference type="EMBL" id="BEI87871.1"/>
    </source>
</evidence>
<reference evidence="1" key="1">
    <citation type="journal article" date="2023" name="BMC Genomics">
        <title>Chromosome-level genome assemblies of Cutaneotrichosporon spp. (Trichosporonales, Basidiomycota) reveal imbalanced evolution between nucleotide sequences and chromosome synteny.</title>
        <authorList>
            <person name="Kobayashi Y."/>
            <person name="Kayamori A."/>
            <person name="Aoki K."/>
            <person name="Shiwa Y."/>
            <person name="Matsutani M."/>
            <person name="Fujita N."/>
            <person name="Sugita T."/>
            <person name="Iwasaki W."/>
            <person name="Tanaka N."/>
            <person name="Takashima M."/>
        </authorList>
    </citation>
    <scope>NUCLEOTIDE SEQUENCE</scope>
    <source>
        <strain evidence="1">HIS019</strain>
    </source>
</reference>
<dbReference type="AlphaFoldDB" id="A0AA48IBN2"/>
<dbReference type="Proteomes" id="UP001233271">
    <property type="component" value="Chromosome 1"/>
</dbReference>
<evidence type="ECO:0000313" key="2">
    <source>
        <dbReference type="Proteomes" id="UP001233271"/>
    </source>
</evidence>
<gene>
    <name evidence="1" type="ORF">CcaverHIS019_0105890</name>
</gene>
<name>A0AA48IBN2_9TREE</name>
<proteinExistence type="predicted"/>
<organism evidence="1 2">
    <name type="scientific">Cutaneotrichosporon cavernicola</name>
    <dbReference type="NCBI Taxonomy" id="279322"/>
    <lineage>
        <taxon>Eukaryota</taxon>
        <taxon>Fungi</taxon>
        <taxon>Dikarya</taxon>
        <taxon>Basidiomycota</taxon>
        <taxon>Agaricomycotina</taxon>
        <taxon>Tremellomycetes</taxon>
        <taxon>Trichosporonales</taxon>
        <taxon>Trichosporonaceae</taxon>
        <taxon>Cutaneotrichosporon</taxon>
    </lineage>
</organism>
<keyword evidence="2" id="KW-1185">Reference proteome</keyword>
<dbReference type="EMBL" id="AP028212">
    <property type="protein sequence ID" value="BEI87871.1"/>
    <property type="molecule type" value="Genomic_DNA"/>
</dbReference>
<accession>A0AA48IBN2</accession>